<evidence type="ECO:0008006" key="5">
    <source>
        <dbReference type="Google" id="ProtNLM"/>
    </source>
</evidence>
<keyword evidence="2" id="KW-0812">Transmembrane</keyword>
<dbReference type="RefSeq" id="WP_203841353.1">
    <property type="nucleotide sequence ID" value="NZ_BOMN01000108.1"/>
</dbReference>
<gene>
    <name evidence="3" type="ORF">Ahu01nite_074280</name>
</gene>
<feature type="region of interest" description="Disordered" evidence="1">
    <location>
        <begin position="1"/>
        <end position="29"/>
    </location>
</feature>
<keyword evidence="4" id="KW-1185">Reference proteome</keyword>
<evidence type="ECO:0000256" key="2">
    <source>
        <dbReference type="SAM" id="Phobius"/>
    </source>
</evidence>
<sequence>MTAPAGFSAPPPPQGPGVHPPFPAPPIEGRGRRLGTSIALAIGAVLLIFGVGLAAVIGIGAVGGKALNEQADAVVADYLDAVRDRNYSDAYDMLCESARSSQSESEFTEQVSGQEPIVDYDLGDVSLVRLTVPVEVRYADGSRAELEAVLEQNTSTGRFEVCSIEE</sequence>
<feature type="compositionally biased region" description="Pro residues" evidence="1">
    <location>
        <begin position="9"/>
        <end position="26"/>
    </location>
</feature>
<name>A0ABQ4A0G0_9ACTN</name>
<evidence type="ECO:0000313" key="4">
    <source>
        <dbReference type="Proteomes" id="UP000603200"/>
    </source>
</evidence>
<evidence type="ECO:0000313" key="3">
    <source>
        <dbReference type="EMBL" id="GIE24326.1"/>
    </source>
</evidence>
<protein>
    <recommendedName>
        <fullName evidence="5">DUF4878 domain-containing protein</fullName>
    </recommendedName>
</protein>
<comment type="caution">
    <text evidence="3">The sequence shown here is derived from an EMBL/GenBank/DDBJ whole genome shotgun (WGS) entry which is preliminary data.</text>
</comment>
<organism evidence="3 4">
    <name type="scientific">Winogradskya humida</name>
    <dbReference type="NCBI Taxonomy" id="113566"/>
    <lineage>
        <taxon>Bacteria</taxon>
        <taxon>Bacillati</taxon>
        <taxon>Actinomycetota</taxon>
        <taxon>Actinomycetes</taxon>
        <taxon>Micromonosporales</taxon>
        <taxon>Micromonosporaceae</taxon>
        <taxon>Winogradskya</taxon>
    </lineage>
</organism>
<keyword evidence="2" id="KW-1133">Transmembrane helix</keyword>
<keyword evidence="2" id="KW-0472">Membrane</keyword>
<reference evidence="3 4" key="1">
    <citation type="submission" date="2021-01" db="EMBL/GenBank/DDBJ databases">
        <title>Whole genome shotgun sequence of Actinoplanes humidus NBRC 14915.</title>
        <authorList>
            <person name="Komaki H."/>
            <person name="Tamura T."/>
        </authorList>
    </citation>
    <scope>NUCLEOTIDE SEQUENCE [LARGE SCALE GENOMIC DNA]</scope>
    <source>
        <strain evidence="3 4">NBRC 14915</strain>
    </source>
</reference>
<feature type="transmembrane region" description="Helical" evidence="2">
    <location>
        <begin position="38"/>
        <end position="62"/>
    </location>
</feature>
<dbReference type="Proteomes" id="UP000603200">
    <property type="component" value="Unassembled WGS sequence"/>
</dbReference>
<dbReference type="EMBL" id="BOMN01000108">
    <property type="protein sequence ID" value="GIE24326.1"/>
    <property type="molecule type" value="Genomic_DNA"/>
</dbReference>
<proteinExistence type="predicted"/>
<accession>A0ABQ4A0G0</accession>
<evidence type="ECO:0000256" key="1">
    <source>
        <dbReference type="SAM" id="MobiDB-lite"/>
    </source>
</evidence>